<evidence type="ECO:0000256" key="2">
    <source>
        <dbReference type="ARBA" id="ARBA00022741"/>
    </source>
</evidence>
<evidence type="ECO:0000259" key="4">
    <source>
        <dbReference type="PROSITE" id="PS50011"/>
    </source>
</evidence>
<dbReference type="PROSITE" id="PS50011">
    <property type="entry name" value="PROTEIN_KINASE_DOM"/>
    <property type="match status" value="1"/>
</dbReference>
<dbReference type="InterPro" id="IPR050629">
    <property type="entry name" value="STE20/SPS1-PAK"/>
</dbReference>
<dbReference type="GO" id="GO:0005737">
    <property type="term" value="C:cytoplasm"/>
    <property type="evidence" value="ECO:0007669"/>
    <property type="project" value="TreeGrafter"/>
</dbReference>
<keyword evidence="3" id="KW-0067">ATP-binding</keyword>
<dbReference type="OrthoDB" id="8693905at2759"/>
<evidence type="ECO:0000313" key="6">
    <source>
        <dbReference type="Proteomes" id="UP000708208"/>
    </source>
</evidence>
<dbReference type="Proteomes" id="UP000708208">
    <property type="component" value="Unassembled WGS sequence"/>
</dbReference>
<dbReference type="PANTHER" id="PTHR48012:SF2">
    <property type="entry name" value="STERILE20-LIKE KINASE, ISOFORM B"/>
    <property type="match status" value="1"/>
</dbReference>
<evidence type="ECO:0000256" key="3">
    <source>
        <dbReference type="ARBA" id="ARBA00022840"/>
    </source>
</evidence>
<name>A0A8J2KG50_9HEXA</name>
<proteinExistence type="inferred from homology"/>
<evidence type="ECO:0000313" key="5">
    <source>
        <dbReference type="EMBL" id="CAG7816158.1"/>
    </source>
</evidence>
<keyword evidence="6" id="KW-1185">Reference proteome</keyword>
<dbReference type="EMBL" id="CAJVCH010362341">
    <property type="protein sequence ID" value="CAG7816158.1"/>
    <property type="molecule type" value="Genomic_DNA"/>
</dbReference>
<dbReference type="AlphaFoldDB" id="A0A8J2KG50"/>
<organism evidence="5 6">
    <name type="scientific">Allacma fusca</name>
    <dbReference type="NCBI Taxonomy" id="39272"/>
    <lineage>
        <taxon>Eukaryota</taxon>
        <taxon>Metazoa</taxon>
        <taxon>Ecdysozoa</taxon>
        <taxon>Arthropoda</taxon>
        <taxon>Hexapoda</taxon>
        <taxon>Collembola</taxon>
        <taxon>Symphypleona</taxon>
        <taxon>Sminthuridae</taxon>
        <taxon>Allacma</taxon>
    </lineage>
</organism>
<evidence type="ECO:0000256" key="1">
    <source>
        <dbReference type="ARBA" id="ARBA00008874"/>
    </source>
</evidence>
<dbReference type="GO" id="GO:0004674">
    <property type="term" value="F:protein serine/threonine kinase activity"/>
    <property type="evidence" value="ECO:0007669"/>
    <property type="project" value="TreeGrafter"/>
</dbReference>
<accession>A0A8J2KG50</accession>
<sequence length="107" mass="12145">MAEGRPPYGDIHPMRVIFMIPSKPPPSFRNIDQWTPEFLDFVSKCLVKNPDNRATAAELLNHDFIKISKPAAILLGMINEAREIRENLQNGIYPAKLSAPLENNNFQ</sequence>
<comment type="caution">
    <text evidence="5">The sequence shown here is derived from an EMBL/GenBank/DDBJ whole genome shotgun (WGS) entry which is preliminary data.</text>
</comment>
<protein>
    <recommendedName>
        <fullName evidence="4">Protein kinase domain-containing protein</fullName>
    </recommendedName>
</protein>
<comment type="similarity">
    <text evidence="1">Belongs to the protein kinase superfamily. STE Ser/Thr protein kinase family. STE20 subfamily.</text>
</comment>
<reference evidence="5" key="1">
    <citation type="submission" date="2021-06" db="EMBL/GenBank/DDBJ databases">
        <authorList>
            <person name="Hodson N. C."/>
            <person name="Mongue J. A."/>
            <person name="Jaron S. K."/>
        </authorList>
    </citation>
    <scope>NUCLEOTIDE SEQUENCE</scope>
</reference>
<dbReference type="InterPro" id="IPR000719">
    <property type="entry name" value="Prot_kinase_dom"/>
</dbReference>
<dbReference type="GO" id="GO:0005524">
    <property type="term" value="F:ATP binding"/>
    <property type="evidence" value="ECO:0007669"/>
    <property type="project" value="UniProtKB-KW"/>
</dbReference>
<feature type="domain" description="Protein kinase" evidence="4">
    <location>
        <begin position="1"/>
        <end position="65"/>
    </location>
</feature>
<keyword evidence="2" id="KW-0547">Nucleotide-binding</keyword>
<gene>
    <name evidence="5" type="ORF">AFUS01_LOCUS26789</name>
</gene>
<dbReference type="PANTHER" id="PTHR48012">
    <property type="entry name" value="STERILE20-LIKE KINASE, ISOFORM B-RELATED"/>
    <property type="match status" value="1"/>
</dbReference>
<feature type="non-terminal residue" evidence="5">
    <location>
        <position position="1"/>
    </location>
</feature>